<reference evidence="2" key="2">
    <citation type="journal article" date="2015" name="Fish Shellfish Immunol.">
        <title>Early steps in the European eel (Anguilla anguilla)-Vibrio vulnificus interaction in the gills: Role of the RtxA13 toxin.</title>
        <authorList>
            <person name="Callol A."/>
            <person name="Pajuelo D."/>
            <person name="Ebbesson L."/>
            <person name="Teles M."/>
            <person name="MacKenzie S."/>
            <person name="Amaro C."/>
        </authorList>
    </citation>
    <scope>NUCLEOTIDE SEQUENCE</scope>
</reference>
<name>A0A0E9S4P2_ANGAN</name>
<dbReference type="EMBL" id="GBXM01072198">
    <property type="protein sequence ID" value="JAH36379.1"/>
    <property type="molecule type" value="Transcribed_RNA"/>
</dbReference>
<accession>A0A0E9S4P2</accession>
<evidence type="ECO:0000256" key="1">
    <source>
        <dbReference type="SAM" id="MobiDB-lite"/>
    </source>
</evidence>
<organism evidence="2">
    <name type="scientific">Anguilla anguilla</name>
    <name type="common">European freshwater eel</name>
    <name type="synonym">Muraena anguilla</name>
    <dbReference type="NCBI Taxonomy" id="7936"/>
    <lineage>
        <taxon>Eukaryota</taxon>
        <taxon>Metazoa</taxon>
        <taxon>Chordata</taxon>
        <taxon>Craniata</taxon>
        <taxon>Vertebrata</taxon>
        <taxon>Euteleostomi</taxon>
        <taxon>Actinopterygii</taxon>
        <taxon>Neopterygii</taxon>
        <taxon>Teleostei</taxon>
        <taxon>Anguilliformes</taxon>
        <taxon>Anguillidae</taxon>
        <taxon>Anguilla</taxon>
    </lineage>
</organism>
<reference evidence="2" key="1">
    <citation type="submission" date="2014-11" db="EMBL/GenBank/DDBJ databases">
        <authorList>
            <person name="Amaro Gonzalez C."/>
        </authorList>
    </citation>
    <scope>NUCLEOTIDE SEQUENCE</scope>
</reference>
<proteinExistence type="predicted"/>
<protein>
    <submittedName>
        <fullName evidence="2">Uncharacterized protein</fullName>
    </submittedName>
</protein>
<feature type="region of interest" description="Disordered" evidence="1">
    <location>
        <begin position="1"/>
        <end position="25"/>
    </location>
</feature>
<sequence length="25" mass="2902">MKKKHSIGSLALARHFDVQKRPEPQ</sequence>
<feature type="compositionally biased region" description="Basic and acidic residues" evidence="1">
    <location>
        <begin position="14"/>
        <end position="25"/>
    </location>
</feature>
<evidence type="ECO:0000313" key="2">
    <source>
        <dbReference type="EMBL" id="JAH36379.1"/>
    </source>
</evidence>
<dbReference type="AlphaFoldDB" id="A0A0E9S4P2"/>